<dbReference type="PANTHER" id="PTHR43513:SF3">
    <property type="entry name" value="DIHYDROOROTATE DEHYDROGENASE B (NAD(+)), ELECTRON TRANSFER SUBUNIT-RELATED"/>
    <property type="match status" value="1"/>
</dbReference>
<feature type="binding site" evidence="11 13">
    <location>
        <position position="220"/>
    </location>
    <ligand>
        <name>[2Fe-2S] cluster</name>
        <dbReference type="ChEBI" id="CHEBI:190135"/>
    </ligand>
</feature>
<comment type="caution">
    <text evidence="15">The sequence shown here is derived from an EMBL/GenBank/DDBJ whole genome shotgun (WGS) entry which is preliminary data.</text>
</comment>
<comment type="subunit">
    <text evidence="11">Heterotetramer of 2 PyrK and 2 PyrD type B subunits.</text>
</comment>
<feature type="binding site" evidence="11 13">
    <location>
        <position position="225"/>
    </location>
    <ligand>
        <name>[2Fe-2S] cluster</name>
        <dbReference type="ChEBI" id="CHEBI:190135"/>
    </ligand>
</feature>
<evidence type="ECO:0000256" key="7">
    <source>
        <dbReference type="ARBA" id="ARBA00022975"/>
    </source>
</evidence>
<reference evidence="15 16" key="1">
    <citation type="submission" date="2016-02" db="EMBL/GenBank/DDBJ databases">
        <title>Anaerosporomusa subterraneum gen. nov., sp. nov., a spore-forming obligate anaerobe isolated from saprolite.</title>
        <authorList>
            <person name="Choi J.K."/>
            <person name="Shah M."/>
            <person name="Yee N."/>
        </authorList>
    </citation>
    <scope>NUCLEOTIDE SEQUENCE [LARGE SCALE GENOMIC DNA]</scope>
    <source>
        <strain evidence="15 16">RU4</strain>
    </source>
</reference>
<dbReference type="InterPro" id="IPR012165">
    <property type="entry name" value="Cyt_c3_hydrogenase_gsu"/>
</dbReference>
<comment type="pathway">
    <text evidence="11">Pyrimidine metabolism; UMP biosynthesis via de novo pathway; orotate from (S)-dihydroorotate (NAD(+) route): step 1/1.</text>
</comment>
<evidence type="ECO:0000256" key="10">
    <source>
        <dbReference type="ARBA" id="ARBA00023014"/>
    </source>
</evidence>
<keyword evidence="9 11" id="KW-0408">Iron</keyword>
<keyword evidence="3 11" id="KW-0285">Flavoprotein</keyword>
<evidence type="ECO:0000256" key="9">
    <source>
        <dbReference type="ARBA" id="ARBA00023004"/>
    </source>
</evidence>
<keyword evidence="8 11" id="KW-0249">Electron transport</keyword>
<dbReference type="InterPro" id="IPR050353">
    <property type="entry name" value="PyrK_electron_transfer"/>
</dbReference>
<dbReference type="PANTHER" id="PTHR43513">
    <property type="entry name" value="DIHYDROOROTATE DEHYDROGENASE B (NAD(+)), ELECTRON TRANSFER SUBUNIT"/>
    <property type="match status" value="1"/>
</dbReference>
<comment type="cofactor">
    <cofactor evidence="13">
        <name>[2Fe-2S] cluster</name>
        <dbReference type="ChEBI" id="CHEBI:190135"/>
    </cofactor>
    <text evidence="13">Binds 1 [2Fe-2S] cluster per subunit.</text>
</comment>
<dbReference type="PRINTS" id="PR00409">
    <property type="entry name" value="PHDIOXRDTASE"/>
</dbReference>
<evidence type="ECO:0000256" key="13">
    <source>
        <dbReference type="PIRSR" id="PIRSR006816-2"/>
    </source>
</evidence>
<feature type="binding site" evidence="11 12">
    <location>
        <begin position="77"/>
        <end position="78"/>
    </location>
    <ligand>
        <name>FAD</name>
        <dbReference type="ChEBI" id="CHEBI:57692"/>
    </ligand>
</feature>
<evidence type="ECO:0000256" key="12">
    <source>
        <dbReference type="PIRSR" id="PIRSR006816-1"/>
    </source>
</evidence>
<dbReference type="InterPro" id="IPR008333">
    <property type="entry name" value="Cbr1-like_FAD-bd_dom"/>
</dbReference>
<evidence type="ECO:0000256" key="4">
    <source>
        <dbReference type="ARBA" id="ARBA00022714"/>
    </source>
</evidence>
<evidence type="ECO:0000256" key="3">
    <source>
        <dbReference type="ARBA" id="ARBA00022630"/>
    </source>
</evidence>
<evidence type="ECO:0000313" key="16">
    <source>
        <dbReference type="Proteomes" id="UP000076268"/>
    </source>
</evidence>
<evidence type="ECO:0000313" key="15">
    <source>
        <dbReference type="EMBL" id="KYZ77369.1"/>
    </source>
</evidence>
<dbReference type="InterPro" id="IPR017938">
    <property type="entry name" value="Riboflavin_synthase-like_b-brl"/>
</dbReference>
<dbReference type="Gene3D" id="2.40.30.10">
    <property type="entry name" value="Translation factors"/>
    <property type="match status" value="1"/>
</dbReference>
<feature type="binding site" evidence="11 12">
    <location>
        <begin position="53"/>
        <end position="56"/>
    </location>
    <ligand>
        <name>FAD</name>
        <dbReference type="ChEBI" id="CHEBI:57692"/>
    </ligand>
</feature>
<dbReference type="GO" id="GO:0050660">
    <property type="term" value="F:flavin adenine dinucleotide binding"/>
    <property type="evidence" value="ECO:0007669"/>
    <property type="project" value="InterPro"/>
</dbReference>
<protein>
    <recommendedName>
        <fullName evidence="11">Dihydroorotate dehydrogenase B (NAD(+)), electron transfer subunit</fullName>
    </recommendedName>
    <alternativeName>
        <fullName evidence="11">Dihydroorotate oxidase B, electron transfer subunit</fullName>
    </alternativeName>
</protein>
<dbReference type="Proteomes" id="UP000076268">
    <property type="component" value="Unassembled WGS sequence"/>
</dbReference>
<name>A0A154BTX2_ANASB</name>
<dbReference type="InterPro" id="IPR037117">
    <property type="entry name" value="Dihydroorotate_DH_ele_sf"/>
</dbReference>
<dbReference type="STRING" id="1794912.AXX12_04405"/>
<keyword evidence="7 11" id="KW-0665">Pyrimidine biosynthesis</keyword>
<dbReference type="Gene3D" id="3.40.50.80">
    <property type="entry name" value="Nucleotide-binding domain of ferredoxin-NADP reductase (FNR) module"/>
    <property type="match status" value="1"/>
</dbReference>
<keyword evidence="10 11" id="KW-0411">Iron-sulfur</keyword>
<evidence type="ECO:0000259" key="14">
    <source>
        <dbReference type="PROSITE" id="PS51384"/>
    </source>
</evidence>
<evidence type="ECO:0000256" key="8">
    <source>
        <dbReference type="ARBA" id="ARBA00022982"/>
    </source>
</evidence>
<comment type="cofactor">
    <cofactor evidence="11 12">
        <name>FAD</name>
        <dbReference type="ChEBI" id="CHEBI:57692"/>
    </cofactor>
    <text evidence="11 12">Binds 1 FAD per subunit.</text>
</comment>
<feature type="binding site" evidence="11 13">
    <location>
        <position position="240"/>
    </location>
    <ligand>
        <name>[2Fe-2S] cluster</name>
        <dbReference type="ChEBI" id="CHEBI:190135"/>
    </ligand>
</feature>
<comment type="cofactor">
    <cofactor evidence="11">
        <name>[2Fe-2S] cluster</name>
        <dbReference type="ChEBI" id="CHEBI:190135"/>
    </cofactor>
    <text evidence="11">Binds 1 [2Fe-2S] cluster per subunit.</text>
</comment>
<evidence type="ECO:0000256" key="1">
    <source>
        <dbReference type="ARBA" id="ARBA00006422"/>
    </source>
</evidence>
<gene>
    <name evidence="11" type="primary">pyrK</name>
    <name evidence="15" type="ORF">AXX12_04405</name>
</gene>
<dbReference type="Pfam" id="PF10418">
    <property type="entry name" value="DHODB_Fe-S_bind"/>
    <property type="match status" value="1"/>
</dbReference>
<dbReference type="AlphaFoldDB" id="A0A154BTX2"/>
<dbReference type="PIRSF" id="PIRSF006816">
    <property type="entry name" value="Cyc3_hyd_g"/>
    <property type="match status" value="1"/>
</dbReference>
<dbReference type="UniPathway" id="UPA00070">
    <property type="reaction ID" value="UER00945"/>
</dbReference>
<dbReference type="PROSITE" id="PS51384">
    <property type="entry name" value="FAD_FR"/>
    <property type="match status" value="1"/>
</dbReference>
<dbReference type="Pfam" id="PF00970">
    <property type="entry name" value="FAD_binding_6"/>
    <property type="match status" value="1"/>
</dbReference>
<comment type="similarity">
    <text evidence="1 11">Belongs to the PyrK family.</text>
</comment>
<dbReference type="InterPro" id="IPR001433">
    <property type="entry name" value="OxRdtase_FAD/NAD-bd"/>
</dbReference>
<dbReference type="GO" id="GO:0009055">
    <property type="term" value="F:electron transfer activity"/>
    <property type="evidence" value="ECO:0007669"/>
    <property type="project" value="UniProtKB-UniRule"/>
</dbReference>
<feature type="binding site" evidence="11 12">
    <location>
        <begin position="70"/>
        <end position="72"/>
    </location>
    <ligand>
        <name>FAD</name>
        <dbReference type="ChEBI" id="CHEBI:57692"/>
    </ligand>
</feature>
<evidence type="ECO:0000256" key="6">
    <source>
        <dbReference type="ARBA" id="ARBA00022827"/>
    </source>
</evidence>
<dbReference type="OrthoDB" id="9778346at2"/>
<accession>A0A154BTX2</accession>
<dbReference type="SUPFAM" id="SSF63380">
    <property type="entry name" value="Riboflavin synthase domain-like"/>
    <property type="match status" value="1"/>
</dbReference>
<dbReference type="RefSeq" id="WP_066239579.1">
    <property type="nucleotide sequence ID" value="NZ_LSGP01000013.1"/>
</dbReference>
<evidence type="ECO:0000256" key="5">
    <source>
        <dbReference type="ARBA" id="ARBA00022723"/>
    </source>
</evidence>
<dbReference type="GO" id="GO:0044205">
    <property type="term" value="P:'de novo' UMP biosynthetic process"/>
    <property type="evidence" value="ECO:0007669"/>
    <property type="project" value="UniProtKB-UniRule"/>
</dbReference>
<proteinExistence type="inferred from homology"/>
<sequence>MSKLCDTTVKEHIWLAPDVRLLVLHAPELAQQAKPGQFVHIRIGSTQDPLLRRPISICQADPEEMSITLVYRIAGRGTQMLAEAKIGDMLDCLGPLGHGFSLNSERPLLVGGGMGLAPLVFLAQQLCPRRVSIVMGGRSKQELYWTDLFESLCDNIHITTNDGSLGRQGVTLDMLPELLADGDYDRIYACGPRPMLEGVVRAAQAYGIPSELSLEEHMACGIGACLVCTCDTVGGRKKVCSDGPVFPGEDIRFD</sequence>
<dbReference type="EMBL" id="LSGP01000013">
    <property type="protein sequence ID" value="KYZ77369.1"/>
    <property type="molecule type" value="Genomic_DNA"/>
</dbReference>
<dbReference type="GO" id="GO:0016491">
    <property type="term" value="F:oxidoreductase activity"/>
    <property type="evidence" value="ECO:0007669"/>
    <property type="project" value="InterPro"/>
</dbReference>
<keyword evidence="2 11" id="KW-0813">Transport</keyword>
<keyword evidence="5 11" id="KW-0479">Metal-binding</keyword>
<keyword evidence="6 11" id="KW-0274">FAD</keyword>
<organism evidence="15 16">
    <name type="scientific">Anaerosporomusa subterranea</name>
    <dbReference type="NCBI Taxonomy" id="1794912"/>
    <lineage>
        <taxon>Bacteria</taxon>
        <taxon>Bacillati</taxon>
        <taxon>Bacillota</taxon>
        <taxon>Negativicutes</taxon>
        <taxon>Acetonemataceae</taxon>
        <taxon>Anaerosporomusa</taxon>
    </lineage>
</organism>
<dbReference type="GO" id="GO:0051537">
    <property type="term" value="F:2 iron, 2 sulfur cluster binding"/>
    <property type="evidence" value="ECO:0007669"/>
    <property type="project" value="UniProtKB-KW"/>
</dbReference>
<dbReference type="SUPFAM" id="SSF52343">
    <property type="entry name" value="Ferredoxin reductase-like, C-terminal NADP-linked domain"/>
    <property type="match status" value="1"/>
</dbReference>
<dbReference type="CDD" id="cd06218">
    <property type="entry name" value="DHOD_e_trans"/>
    <property type="match status" value="1"/>
</dbReference>
<keyword evidence="16" id="KW-1185">Reference proteome</keyword>
<dbReference type="Pfam" id="PF00175">
    <property type="entry name" value="NAD_binding_1"/>
    <property type="match status" value="1"/>
</dbReference>
<dbReference type="InterPro" id="IPR017927">
    <property type="entry name" value="FAD-bd_FR_type"/>
</dbReference>
<dbReference type="GO" id="GO:0046872">
    <property type="term" value="F:metal ion binding"/>
    <property type="evidence" value="ECO:0007669"/>
    <property type="project" value="UniProtKB-KW"/>
</dbReference>
<comment type="function">
    <text evidence="11">Responsible for channeling the electrons from the oxidation of dihydroorotate from the FMN redox center in the PyrD type B subunit to the ultimate electron acceptor NAD(+).</text>
</comment>
<evidence type="ECO:0000256" key="11">
    <source>
        <dbReference type="HAMAP-Rule" id="MF_01211"/>
    </source>
</evidence>
<dbReference type="InterPro" id="IPR023455">
    <property type="entry name" value="Dihydroorotate_DHASE_ETsu"/>
</dbReference>
<keyword evidence="4 11" id="KW-0001">2Fe-2S</keyword>
<feature type="binding site" evidence="11 13">
    <location>
        <position position="228"/>
    </location>
    <ligand>
        <name>[2Fe-2S] cluster</name>
        <dbReference type="ChEBI" id="CHEBI:190135"/>
    </ligand>
</feature>
<dbReference type="InterPro" id="IPR039261">
    <property type="entry name" value="FNR_nucleotide-bd"/>
</dbReference>
<dbReference type="InterPro" id="IPR019480">
    <property type="entry name" value="Dihydroorotate_DH_Fe-S-bd"/>
</dbReference>
<evidence type="ECO:0000256" key="2">
    <source>
        <dbReference type="ARBA" id="ARBA00022448"/>
    </source>
</evidence>
<dbReference type="Gene3D" id="2.10.240.10">
    <property type="entry name" value="Dihydroorotate dehydrogenase, electron transfer subunit"/>
    <property type="match status" value="1"/>
</dbReference>
<feature type="domain" description="FAD-binding FR-type" evidence="14">
    <location>
        <begin position="2"/>
        <end position="102"/>
    </location>
</feature>
<dbReference type="HAMAP" id="MF_01211">
    <property type="entry name" value="DHODB_Fe_S_bind"/>
    <property type="match status" value="1"/>
</dbReference>